<protein>
    <submittedName>
        <fullName evidence="1">Uncharacterized protein</fullName>
    </submittedName>
</protein>
<evidence type="ECO:0000313" key="2">
    <source>
        <dbReference type="Proteomes" id="UP000829354"/>
    </source>
</evidence>
<dbReference type="AlphaFoldDB" id="A0AAE9JC00"/>
<sequence length="100" mass="12101">MTDFDFSGNPTTIFDYVLHRSFFSFYFFSFQPFQQYIPFRIGPFFPQFEKTIQIAKWHSICIYNTTFEIPCKKTINIHIAFTGKFLLERDTPQLYVLDIW</sequence>
<reference evidence="1 2" key="1">
    <citation type="submission" date="2022-04" db="EMBL/GenBank/DDBJ databases">
        <title>Chromosome-level reference genomes for two strains of Caenorhabditis briggsae: an improved platform for comparative genomics.</title>
        <authorList>
            <person name="Stevens L."/>
            <person name="Andersen E."/>
        </authorList>
    </citation>
    <scope>NUCLEOTIDE SEQUENCE [LARGE SCALE GENOMIC DNA]</scope>
    <source>
        <strain evidence="1">VX34</strain>
        <tissue evidence="1">Whole-organism</tissue>
    </source>
</reference>
<name>A0AAE9JC00_CAEBR</name>
<gene>
    <name evidence="1" type="ORF">L5515_005146</name>
</gene>
<dbReference type="EMBL" id="CP092622">
    <property type="protein sequence ID" value="UMM25246.1"/>
    <property type="molecule type" value="Genomic_DNA"/>
</dbReference>
<organism evidence="1 2">
    <name type="scientific">Caenorhabditis briggsae</name>
    <dbReference type="NCBI Taxonomy" id="6238"/>
    <lineage>
        <taxon>Eukaryota</taxon>
        <taxon>Metazoa</taxon>
        <taxon>Ecdysozoa</taxon>
        <taxon>Nematoda</taxon>
        <taxon>Chromadorea</taxon>
        <taxon>Rhabditida</taxon>
        <taxon>Rhabditina</taxon>
        <taxon>Rhabditomorpha</taxon>
        <taxon>Rhabditoidea</taxon>
        <taxon>Rhabditidae</taxon>
        <taxon>Peloderinae</taxon>
        <taxon>Caenorhabditis</taxon>
    </lineage>
</organism>
<proteinExistence type="predicted"/>
<evidence type="ECO:0000313" key="1">
    <source>
        <dbReference type="EMBL" id="UMM25246.1"/>
    </source>
</evidence>
<accession>A0AAE9JC00</accession>
<dbReference type="Proteomes" id="UP000829354">
    <property type="component" value="Chromosome III"/>
</dbReference>
<keyword evidence="2" id="KW-1185">Reference proteome</keyword>